<dbReference type="EMBL" id="CM046393">
    <property type="protein sequence ID" value="KAI8550829.1"/>
    <property type="molecule type" value="Genomic_DNA"/>
</dbReference>
<accession>A0ACC0NCM1</accession>
<keyword evidence="2" id="KW-1185">Reference proteome</keyword>
<name>A0ACC0NCM1_RHOML</name>
<proteinExistence type="predicted"/>
<sequence length="73" mass="8138">MSWSSTSLTMVTLGTMTFGDLWKEGNTPQKQARKTGSPFKEWQLSTSFAGKICIEGRIVACTSYASTVQRQER</sequence>
<organism evidence="1 2">
    <name type="scientific">Rhododendron molle</name>
    <name type="common">Chinese azalea</name>
    <name type="synonym">Azalea mollis</name>
    <dbReference type="NCBI Taxonomy" id="49168"/>
    <lineage>
        <taxon>Eukaryota</taxon>
        <taxon>Viridiplantae</taxon>
        <taxon>Streptophyta</taxon>
        <taxon>Embryophyta</taxon>
        <taxon>Tracheophyta</taxon>
        <taxon>Spermatophyta</taxon>
        <taxon>Magnoliopsida</taxon>
        <taxon>eudicotyledons</taxon>
        <taxon>Gunneridae</taxon>
        <taxon>Pentapetalae</taxon>
        <taxon>asterids</taxon>
        <taxon>Ericales</taxon>
        <taxon>Ericaceae</taxon>
        <taxon>Ericoideae</taxon>
        <taxon>Rhodoreae</taxon>
        <taxon>Rhododendron</taxon>
    </lineage>
</organism>
<dbReference type="Proteomes" id="UP001062846">
    <property type="component" value="Chromosome 6"/>
</dbReference>
<comment type="caution">
    <text evidence="1">The sequence shown here is derived from an EMBL/GenBank/DDBJ whole genome shotgun (WGS) entry which is preliminary data.</text>
</comment>
<reference evidence="1" key="1">
    <citation type="submission" date="2022-02" db="EMBL/GenBank/DDBJ databases">
        <title>Plant Genome Project.</title>
        <authorList>
            <person name="Zhang R.-G."/>
        </authorList>
    </citation>
    <scope>NUCLEOTIDE SEQUENCE</scope>
    <source>
        <strain evidence="1">AT1</strain>
    </source>
</reference>
<evidence type="ECO:0000313" key="1">
    <source>
        <dbReference type="EMBL" id="KAI8550829.1"/>
    </source>
</evidence>
<gene>
    <name evidence="1" type="ORF">RHMOL_Rhmol06G0138000</name>
</gene>
<protein>
    <submittedName>
        <fullName evidence="1">Uncharacterized protein</fullName>
    </submittedName>
</protein>
<evidence type="ECO:0000313" key="2">
    <source>
        <dbReference type="Proteomes" id="UP001062846"/>
    </source>
</evidence>